<dbReference type="AlphaFoldDB" id="A0AAD9PE44"/>
<reference evidence="3" key="1">
    <citation type="journal article" date="2023" name="Mol. Biol. Evol.">
        <title>Third-Generation Sequencing Reveals the Adaptive Role of the Epigenome in Three Deep-Sea Polychaetes.</title>
        <authorList>
            <person name="Perez M."/>
            <person name="Aroh O."/>
            <person name="Sun Y."/>
            <person name="Lan Y."/>
            <person name="Juniper S.K."/>
            <person name="Young C.R."/>
            <person name="Angers B."/>
            <person name="Qian P.Y."/>
        </authorList>
    </citation>
    <scope>NUCLEOTIDE SEQUENCE</scope>
    <source>
        <strain evidence="3">R07B-5</strain>
    </source>
</reference>
<accession>A0AAD9PE44</accession>
<dbReference type="FunFam" id="2.30.29.30:FF:000286">
    <property type="entry name" value="PH-protein kinase domain containing protein"/>
    <property type="match status" value="1"/>
</dbReference>
<organism evidence="3 4">
    <name type="scientific">Ridgeia piscesae</name>
    <name type="common">Tubeworm</name>
    <dbReference type="NCBI Taxonomy" id="27915"/>
    <lineage>
        <taxon>Eukaryota</taxon>
        <taxon>Metazoa</taxon>
        <taxon>Spiralia</taxon>
        <taxon>Lophotrochozoa</taxon>
        <taxon>Annelida</taxon>
        <taxon>Polychaeta</taxon>
        <taxon>Sedentaria</taxon>
        <taxon>Canalipalpata</taxon>
        <taxon>Sabellida</taxon>
        <taxon>Siboglinidae</taxon>
        <taxon>Ridgeia</taxon>
    </lineage>
</organism>
<feature type="region of interest" description="Disordered" evidence="1">
    <location>
        <begin position="152"/>
        <end position="172"/>
    </location>
</feature>
<feature type="domain" description="PH" evidence="2">
    <location>
        <begin position="7"/>
        <end position="112"/>
    </location>
</feature>
<feature type="domain" description="PH" evidence="2">
    <location>
        <begin position="170"/>
        <end position="267"/>
    </location>
</feature>
<evidence type="ECO:0000313" key="3">
    <source>
        <dbReference type="EMBL" id="KAK2192876.1"/>
    </source>
</evidence>
<evidence type="ECO:0000256" key="1">
    <source>
        <dbReference type="SAM" id="MobiDB-lite"/>
    </source>
</evidence>
<dbReference type="EMBL" id="JAODUO010000021">
    <property type="protein sequence ID" value="KAK2192876.1"/>
    <property type="molecule type" value="Genomic_DNA"/>
</dbReference>
<dbReference type="Proteomes" id="UP001209878">
    <property type="component" value="Unassembled WGS sequence"/>
</dbReference>
<evidence type="ECO:0000259" key="2">
    <source>
        <dbReference type="PROSITE" id="PS50003"/>
    </source>
</evidence>
<dbReference type="InterPro" id="IPR011993">
    <property type="entry name" value="PH-like_dom_sf"/>
</dbReference>
<dbReference type="PANTHER" id="PTHR14336:SF8">
    <property type="entry name" value="PROTEIN OPY1"/>
    <property type="match status" value="1"/>
</dbReference>
<comment type="caution">
    <text evidence="3">The sequence shown here is derived from an EMBL/GenBank/DDBJ whole genome shotgun (WGS) entry which is preliminary data.</text>
</comment>
<dbReference type="PANTHER" id="PTHR14336">
    <property type="entry name" value="TANDEM PH DOMAIN CONTAINING PROTEIN"/>
    <property type="match status" value="1"/>
</dbReference>
<dbReference type="InterPro" id="IPR051707">
    <property type="entry name" value="PI-Interact_SigTrans_Reg"/>
</dbReference>
<sequence>MPYRDRYQRWCGFLDLEENEVSSHFVRRYFILDTASSTFKYFMDNPQNLPPHSRPVGSFSLAYIAMVSCAVQHRPKVPFSFYMNVAGRNYYFKANDGADMAEWVRVLKDAIKITVPVSNCSHGNQVDHCVGPSSYETVIIGGVACRKPIETYSDSDTSSDGPSEPVRHNKPLMSGYCTKQGGKRKNWKRRYFVLDDGGLSYYKSHTEAAPIKSIGLELILDVRESIGVHLNRDNLFEVVTEQRVFYVQTDSPELRTSWIQALRSCLQAFRKPKKMEVDSLPLGGAIGQATLGQDAGQPCDVFKYWRDMSSCHPNKQ</sequence>
<dbReference type="SUPFAM" id="SSF50729">
    <property type="entry name" value="PH domain-like"/>
    <property type="match status" value="2"/>
</dbReference>
<name>A0AAD9PE44_RIDPI</name>
<keyword evidence="4" id="KW-1185">Reference proteome</keyword>
<feature type="compositionally biased region" description="Polar residues" evidence="1">
    <location>
        <begin position="152"/>
        <end position="161"/>
    </location>
</feature>
<evidence type="ECO:0000313" key="4">
    <source>
        <dbReference type="Proteomes" id="UP001209878"/>
    </source>
</evidence>
<dbReference type="Gene3D" id="2.30.29.30">
    <property type="entry name" value="Pleckstrin-homology domain (PH domain)/Phosphotyrosine-binding domain (PTB)"/>
    <property type="match status" value="2"/>
</dbReference>
<dbReference type="InterPro" id="IPR001849">
    <property type="entry name" value="PH_domain"/>
</dbReference>
<protein>
    <recommendedName>
        <fullName evidence="2">PH domain-containing protein</fullName>
    </recommendedName>
</protein>
<proteinExistence type="predicted"/>
<dbReference type="SMART" id="SM00233">
    <property type="entry name" value="PH"/>
    <property type="match status" value="2"/>
</dbReference>
<dbReference type="PROSITE" id="PS50003">
    <property type="entry name" value="PH_DOMAIN"/>
    <property type="match status" value="2"/>
</dbReference>
<gene>
    <name evidence="3" type="ORF">NP493_21g07026</name>
</gene>
<dbReference type="Pfam" id="PF00169">
    <property type="entry name" value="PH"/>
    <property type="match status" value="2"/>
</dbReference>